<keyword evidence="4" id="KW-1185">Reference proteome</keyword>
<keyword evidence="1" id="KW-1133">Transmembrane helix</keyword>
<keyword evidence="1" id="KW-0472">Membrane</keyword>
<sequence length="391" mass="44985">MKSLRIYLIALGSLMIIYLIAQYNRPKGIDWKESLDINDKIPFGTYILYNRINDLFPGSSVQTYREPLYNVINDHGIKHGAYLIICNSINLNEYDYAKLRKFVNEGNDVFIAASYFGEELGKNFKLQTQSVFINQAAIGIRFSNPKIDTTRLYTSDKGTNTGYFSKIDTGKALVLGKNTEHKANFIEYNIGKGHLYLNANPLMFTNYSLLTSGGMDYAAKALSYVKNGKTLIWDQYYTLGRSEDETTMRVFLRNPALRWAFYLAFFSMAFFVLYEIKRRQRIIPVVEPLKNSTVDFVTVVGQVYYEKRDNTDIAHKKAIYLLSYMRDRYALKTNALDGEFTETLVKKSGISLTLAQNLTTALSFATTHEQITDHELIKLNQLIEQFYIQSR</sequence>
<feature type="transmembrane region" description="Helical" evidence="1">
    <location>
        <begin position="256"/>
        <end position="274"/>
    </location>
</feature>
<proteinExistence type="predicted"/>
<evidence type="ECO:0000313" key="3">
    <source>
        <dbReference type="EMBL" id="PWK76544.1"/>
    </source>
</evidence>
<dbReference type="InterPro" id="IPR025646">
    <property type="entry name" value="DUF4350"/>
</dbReference>
<keyword evidence="1" id="KW-0812">Transmembrane</keyword>
<name>A0A316H6C4_9SPHI</name>
<dbReference type="Proteomes" id="UP000245678">
    <property type="component" value="Unassembled WGS sequence"/>
</dbReference>
<evidence type="ECO:0000313" key="4">
    <source>
        <dbReference type="Proteomes" id="UP000245678"/>
    </source>
</evidence>
<protein>
    <submittedName>
        <fullName evidence="3">Uncharacterized protein DUF4350</fullName>
    </submittedName>
</protein>
<evidence type="ECO:0000256" key="1">
    <source>
        <dbReference type="SAM" id="Phobius"/>
    </source>
</evidence>
<dbReference type="Pfam" id="PF14258">
    <property type="entry name" value="DUF4350"/>
    <property type="match status" value="1"/>
</dbReference>
<evidence type="ECO:0000259" key="2">
    <source>
        <dbReference type="Pfam" id="PF14258"/>
    </source>
</evidence>
<reference evidence="3 4" key="1">
    <citation type="submission" date="2018-05" db="EMBL/GenBank/DDBJ databases">
        <title>Genomic Encyclopedia of Archaeal and Bacterial Type Strains, Phase II (KMG-II): from individual species to whole genera.</title>
        <authorList>
            <person name="Goeker M."/>
        </authorList>
    </citation>
    <scope>NUCLEOTIDE SEQUENCE [LARGE SCALE GENOMIC DNA]</scope>
    <source>
        <strain evidence="3 4">DSM 19975</strain>
    </source>
</reference>
<gene>
    <name evidence="3" type="ORF">LX99_03410</name>
</gene>
<comment type="caution">
    <text evidence="3">The sequence shown here is derived from an EMBL/GenBank/DDBJ whole genome shotgun (WGS) entry which is preliminary data.</text>
</comment>
<dbReference type="EMBL" id="QGHA01000006">
    <property type="protein sequence ID" value="PWK76544.1"/>
    <property type="molecule type" value="Genomic_DNA"/>
</dbReference>
<dbReference type="RefSeq" id="WP_109608939.1">
    <property type="nucleotide sequence ID" value="NZ_QGHA01000006.1"/>
</dbReference>
<feature type="domain" description="DUF4350" evidence="2">
    <location>
        <begin position="38"/>
        <end position="218"/>
    </location>
</feature>
<organism evidence="3 4">
    <name type="scientific">Mucilaginibacter oryzae</name>
    <dbReference type="NCBI Taxonomy" id="468058"/>
    <lineage>
        <taxon>Bacteria</taxon>
        <taxon>Pseudomonadati</taxon>
        <taxon>Bacteroidota</taxon>
        <taxon>Sphingobacteriia</taxon>
        <taxon>Sphingobacteriales</taxon>
        <taxon>Sphingobacteriaceae</taxon>
        <taxon>Mucilaginibacter</taxon>
    </lineage>
</organism>
<feature type="transmembrane region" description="Helical" evidence="1">
    <location>
        <begin position="6"/>
        <end position="23"/>
    </location>
</feature>
<accession>A0A316H6C4</accession>
<dbReference type="AlphaFoldDB" id="A0A316H6C4"/>